<reference evidence="1" key="1">
    <citation type="submission" date="2021-07" db="EMBL/GenBank/DDBJ databases">
        <authorList>
            <person name="Durling M."/>
        </authorList>
    </citation>
    <scope>NUCLEOTIDE SEQUENCE</scope>
</reference>
<keyword evidence="2" id="KW-1185">Reference proteome</keyword>
<protein>
    <submittedName>
        <fullName evidence="1">Uncharacterized protein</fullName>
    </submittedName>
</protein>
<evidence type="ECO:0000313" key="2">
    <source>
        <dbReference type="Proteomes" id="UP000696280"/>
    </source>
</evidence>
<organism evidence="1 2">
    <name type="scientific">Hymenoscyphus fraxineus</name>
    <dbReference type="NCBI Taxonomy" id="746836"/>
    <lineage>
        <taxon>Eukaryota</taxon>
        <taxon>Fungi</taxon>
        <taxon>Dikarya</taxon>
        <taxon>Ascomycota</taxon>
        <taxon>Pezizomycotina</taxon>
        <taxon>Leotiomycetes</taxon>
        <taxon>Helotiales</taxon>
        <taxon>Helotiaceae</taxon>
        <taxon>Hymenoscyphus</taxon>
    </lineage>
</organism>
<name>A0A9N9PNH0_9HELO</name>
<dbReference type="Proteomes" id="UP000696280">
    <property type="component" value="Unassembled WGS sequence"/>
</dbReference>
<evidence type="ECO:0000313" key="1">
    <source>
        <dbReference type="EMBL" id="CAG8949985.1"/>
    </source>
</evidence>
<comment type="caution">
    <text evidence="1">The sequence shown here is derived from an EMBL/GenBank/DDBJ whole genome shotgun (WGS) entry which is preliminary data.</text>
</comment>
<dbReference type="OrthoDB" id="4330117at2759"/>
<dbReference type="AlphaFoldDB" id="A0A9N9PNH0"/>
<gene>
    <name evidence="1" type="ORF">HYFRA_00004317</name>
</gene>
<dbReference type="EMBL" id="CAJVRL010000025">
    <property type="protein sequence ID" value="CAG8949985.1"/>
    <property type="molecule type" value="Genomic_DNA"/>
</dbReference>
<accession>A0A9N9PNH0</accession>
<proteinExistence type="predicted"/>
<sequence>MAIYPNITVPPITTYDASVGLENHQIHGSTYALEDTCRLTQALIDIYPSFLESFITHPLPQIPNTNQSCPSNRLTNTDIEPSQLSLPDPCGSKKAHENSLDHSSILLIISAHLRLIGIYEVLLHHMRMCFKPSGTDMNSRHVTLETARIPKLKVGGYVPPPSAAVPMQMLLFVNFGSQLFRFATDLACGIQKHGAESTPEDFSPGRNENSDIRVLTGAAEQAKNGALKVAQGLEEMRHQSLQMTFTII</sequence>